<dbReference type="AlphaFoldDB" id="A0A3N4IMP9"/>
<proteinExistence type="predicted"/>
<gene>
    <name evidence="1" type="ORF">BJ508DRAFT_302357</name>
</gene>
<dbReference type="Proteomes" id="UP000275078">
    <property type="component" value="Unassembled WGS sequence"/>
</dbReference>
<reference evidence="1 2" key="1">
    <citation type="journal article" date="2018" name="Nat. Ecol. Evol.">
        <title>Pezizomycetes genomes reveal the molecular basis of ectomycorrhizal truffle lifestyle.</title>
        <authorList>
            <person name="Murat C."/>
            <person name="Payen T."/>
            <person name="Noel B."/>
            <person name="Kuo A."/>
            <person name="Morin E."/>
            <person name="Chen J."/>
            <person name="Kohler A."/>
            <person name="Krizsan K."/>
            <person name="Balestrini R."/>
            <person name="Da Silva C."/>
            <person name="Montanini B."/>
            <person name="Hainaut M."/>
            <person name="Levati E."/>
            <person name="Barry K.W."/>
            <person name="Belfiori B."/>
            <person name="Cichocki N."/>
            <person name="Clum A."/>
            <person name="Dockter R.B."/>
            <person name="Fauchery L."/>
            <person name="Guy J."/>
            <person name="Iotti M."/>
            <person name="Le Tacon F."/>
            <person name="Lindquist E.A."/>
            <person name="Lipzen A."/>
            <person name="Malagnac F."/>
            <person name="Mello A."/>
            <person name="Molinier V."/>
            <person name="Miyauchi S."/>
            <person name="Poulain J."/>
            <person name="Riccioni C."/>
            <person name="Rubini A."/>
            <person name="Sitrit Y."/>
            <person name="Splivallo R."/>
            <person name="Traeger S."/>
            <person name="Wang M."/>
            <person name="Zifcakova L."/>
            <person name="Wipf D."/>
            <person name="Zambonelli A."/>
            <person name="Paolocci F."/>
            <person name="Nowrousian M."/>
            <person name="Ottonello S."/>
            <person name="Baldrian P."/>
            <person name="Spatafora J.W."/>
            <person name="Henrissat B."/>
            <person name="Nagy L.G."/>
            <person name="Aury J.M."/>
            <person name="Wincker P."/>
            <person name="Grigoriev I.V."/>
            <person name="Bonfante P."/>
            <person name="Martin F.M."/>
        </authorList>
    </citation>
    <scope>NUCLEOTIDE SEQUENCE [LARGE SCALE GENOMIC DNA]</scope>
    <source>
        <strain evidence="1 2">RN42</strain>
    </source>
</reference>
<evidence type="ECO:0000313" key="2">
    <source>
        <dbReference type="Proteomes" id="UP000275078"/>
    </source>
</evidence>
<organism evidence="1 2">
    <name type="scientific">Ascobolus immersus RN42</name>
    <dbReference type="NCBI Taxonomy" id="1160509"/>
    <lineage>
        <taxon>Eukaryota</taxon>
        <taxon>Fungi</taxon>
        <taxon>Dikarya</taxon>
        <taxon>Ascomycota</taxon>
        <taxon>Pezizomycotina</taxon>
        <taxon>Pezizomycetes</taxon>
        <taxon>Pezizales</taxon>
        <taxon>Ascobolaceae</taxon>
        <taxon>Ascobolus</taxon>
    </lineage>
</organism>
<keyword evidence="2" id="KW-1185">Reference proteome</keyword>
<accession>A0A3N4IMP9</accession>
<dbReference type="EMBL" id="ML119651">
    <property type="protein sequence ID" value="RPA85978.1"/>
    <property type="molecule type" value="Genomic_DNA"/>
</dbReference>
<name>A0A3N4IMP9_ASCIM</name>
<evidence type="ECO:0000313" key="1">
    <source>
        <dbReference type="EMBL" id="RPA85978.1"/>
    </source>
</evidence>
<protein>
    <submittedName>
        <fullName evidence="1">Uncharacterized protein</fullName>
    </submittedName>
</protein>
<sequence>MPPKFISKLPRPISKTQLAQGKPPQFISKLPRPIPKAQLAQKKLKMATLTPTTSTSPIQKRLEVPTLSLTTPEGYSVILSTELEARTVPTTIIWHSGDQKLPTIPYNFYIVAVCNTNSGEEPHAVDKARLWAPMSWFSERVDPRYKFKMARCTCAGRKKSKPLWRKLLKKGDVLPYDRTVWKAQRTESDITAVAAYN</sequence>